<protein>
    <submittedName>
        <fullName evidence="2">Actin cytoskeleton-regulatory complex protein pan-1-like</fullName>
    </submittedName>
</protein>
<dbReference type="STRING" id="4540.A0A3L6SHG4"/>
<feature type="compositionally biased region" description="Gly residues" evidence="1">
    <location>
        <begin position="219"/>
        <end position="229"/>
    </location>
</feature>
<feature type="region of interest" description="Disordered" evidence="1">
    <location>
        <begin position="214"/>
        <end position="237"/>
    </location>
</feature>
<proteinExistence type="predicted"/>
<evidence type="ECO:0000256" key="1">
    <source>
        <dbReference type="SAM" id="MobiDB-lite"/>
    </source>
</evidence>
<feature type="region of interest" description="Disordered" evidence="1">
    <location>
        <begin position="57"/>
        <end position="89"/>
    </location>
</feature>
<name>A0A3L6SHG4_PANMI</name>
<accession>A0A3L6SHG4</accession>
<gene>
    <name evidence="2" type="ORF">C2845_PM07G05610</name>
</gene>
<evidence type="ECO:0000313" key="2">
    <source>
        <dbReference type="EMBL" id="RLN22031.1"/>
    </source>
</evidence>
<dbReference type="OrthoDB" id="1880037at2759"/>
<organism evidence="2 3">
    <name type="scientific">Panicum miliaceum</name>
    <name type="common">Proso millet</name>
    <name type="synonym">Broomcorn millet</name>
    <dbReference type="NCBI Taxonomy" id="4540"/>
    <lineage>
        <taxon>Eukaryota</taxon>
        <taxon>Viridiplantae</taxon>
        <taxon>Streptophyta</taxon>
        <taxon>Embryophyta</taxon>
        <taxon>Tracheophyta</taxon>
        <taxon>Spermatophyta</taxon>
        <taxon>Magnoliopsida</taxon>
        <taxon>Liliopsida</taxon>
        <taxon>Poales</taxon>
        <taxon>Poaceae</taxon>
        <taxon>PACMAD clade</taxon>
        <taxon>Panicoideae</taxon>
        <taxon>Panicodae</taxon>
        <taxon>Paniceae</taxon>
        <taxon>Panicinae</taxon>
        <taxon>Panicum</taxon>
        <taxon>Panicum sect. Panicum</taxon>
    </lineage>
</organism>
<dbReference type="AlphaFoldDB" id="A0A3L6SHG4"/>
<sequence length="317" mass="32332">MGAESQSTSDFEAGQPEVEDVDFLNAAERIEHSPFFRADMGSCYGCTGVAPEPTALVGDEAAEAAAGETPQVQEADASTPVDAGAGGKNPSSAFIGASLPCSATSSPVHGGKWELEQQLAAAHSPTFAVRSIARQHSAALARLVAAPSTLPRSAVGDHGSMPPQDEEEPGDPDNLLADEDGFTCGALCMFIPGFSRKKPAFFFLAPSKNRAERRHCSAGQGGAGRGSFGGRPSKAEPGAAALPAAAAASVAGRASQSWARRPCPRPRQRRWPAGQGVAGRSDPACGRGGVRSAVRSVATAMAGGGRRNSARVVAGAR</sequence>
<reference evidence="3" key="1">
    <citation type="journal article" date="2019" name="Nat. Commun.">
        <title>The genome of broomcorn millet.</title>
        <authorList>
            <person name="Zou C."/>
            <person name="Miki D."/>
            <person name="Li D."/>
            <person name="Tang Q."/>
            <person name="Xiao L."/>
            <person name="Rajput S."/>
            <person name="Deng P."/>
            <person name="Jia W."/>
            <person name="Huang R."/>
            <person name="Zhang M."/>
            <person name="Sun Y."/>
            <person name="Hu J."/>
            <person name="Fu X."/>
            <person name="Schnable P.S."/>
            <person name="Li F."/>
            <person name="Zhang H."/>
            <person name="Feng B."/>
            <person name="Zhu X."/>
            <person name="Liu R."/>
            <person name="Schnable J.C."/>
            <person name="Zhu J.-K."/>
            <person name="Zhang H."/>
        </authorList>
    </citation>
    <scope>NUCLEOTIDE SEQUENCE [LARGE SCALE GENOMIC DNA]</scope>
</reference>
<evidence type="ECO:0000313" key="3">
    <source>
        <dbReference type="Proteomes" id="UP000275267"/>
    </source>
</evidence>
<comment type="caution">
    <text evidence="2">The sequence shown here is derived from an EMBL/GenBank/DDBJ whole genome shotgun (WGS) entry which is preliminary data.</text>
</comment>
<dbReference type="EMBL" id="PQIB02000004">
    <property type="protein sequence ID" value="RLN22031.1"/>
    <property type="molecule type" value="Genomic_DNA"/>
</dbReference>
<keyword evidence="3" id="KW-1185">Reference proteome</keyword>
<feature type="region of interest" description="Disordered" evidence="1">
    <location>
        <begin position="151"/>
        <end position="176"/>
    </location>
</feature>
<dbReference type="Proteomes" id="UP000275267">
    <property type="component" value="Unassembled WGS sequence"/>
</dbReference>
<feature type="compositionally biased region" description="Acidic residues" evidence="1">
    <location>
        <begin position="164"/>
        <end position="176"/>
    </location>
</feature>
<feature type="region of interest" description="Disordered" evidence="1">
    <location>
        <begin position="256"/>
        <end position="289"/>
    </location>
</feature>